<dbReference type="AlphaFoldDB" id="A0A0D4DCA2"/>
<evidence type="ECO:0000313" key="1">
    <source>
        <dbReference type="EMBL" id="AJT61564.1"/>
    </source>
</evidence>
<accession>A0A0D4DCA2</accession>
<dbReference type="SUPFAM" id="SSF53271">
    <property type="entry name" value="PRTase-like"/>
    <property type="match status" value="1"/>
</dbReference>
<dbReference type="InterPro" id="IPR000836">
    <property type="entry name" value="PRTase_dom"/>
</dbReference>
<dbReference type="InterPro" id="IPR029057">
    <property type="entry name" value="PRTase-like"/>
</dbReference>
<geneLocation type="plasmid" evidence="1">
    <name>pHRB800</name>
</geneLocation>
<dbReference type="RefSeq" id="WP_172682338.1">
    <property type="nucleotide sequence ID" value="NZ_CP011000.1"/>
</dbReference>
<name>A0A0D4DCA2_RHIML</name>
<organism evidence="1">
    <name type="scientific">Rhizobium meliloti</name>
    <name type="common">Ensifer meliloti</name>
    <name type="synonym">Sinorhizobium meliloti</name>
    <dbReference type="NCBI Taxonomy" id="382"/>
    <lineage>
        <taxon>Bacteria</taxon>
        <taxon>Pseudomonadati</taxon>
        <taxon>Pseudomonadota</taxon>
        <taxon>Alphaproteobacteria</taxon>
        <taxon>Hyphomicrobiales</taxon>
        <taxon>Rhizobiaceae</taxon>
        <taxon>Sinorhizobium/Ensifer group</taxon>
        <taxon>Sinorhizobium</taxon>
    </lineage>
</organism>
<protein>
    <recommendedName>
        <fullName evidence="2">Phosphoribosyltransferase</fullName>
    </recommendedName>
</protein>
<evidence type="ECO:0008006" key="2">
    <source>
        <dbReference type="Google" id="ProtNLM"/>
    </source>
</evidence>
<sequence>MIGFNSKAGWMEFPYLTVSSGLTKTYALAYKLTDNTGEKWTSRCIRFKNKDSKAFYGGARLLYAAFPPLLAAMELEGKDCAFVCALSSSETVADPDRQIPFITSELAAIVGAHSSIAAVSKQAHNKLHNLYKADQRDAELEKAQYACGVLPAQNVFVFDDFVTRGGTLSRVARAIKTSNPEAMVYGVALAKTERVNYCPHPDNGHVPQQWDKIWTDGENEVA</sequence>
<dbReference type="EMBL" id="CP011000">
    <property type="protein sequence ID" value="AJT61564.1"/>
    <property type="molecule type" value="Genomic_DNA"/>
</dbReference>
<keyword evidence="1" id="KW-0614">Plasmid</keyword>
<dbReference type="Gene3D" id="3.40.50.2020">
    <property type="match status" value="1"/>
</dbReference>
<dbReference type="CDD" id="cd06223">
    <property type="entry name" value="PRTases_typeI"/>
    <property type="match status" value="1"/>
</dbReference>
<proteinExistence type="predicted"/>
<reference evidence="1" key="1">
    <citation type="journal article" date="2015" name="Proc. Natl. Acad. Sci. U.S.A.">
        <title>Rhizobial peptidase HrrP cleaves host-encoded signaling peptides and mediates symbiotic compatibility.</title>
        <authorList>
            <person name="Price P.A."/>
            <person name="Tanner H.R."/>
            <person name="Dillon B.A."/>
            <person name="Shabab M."/>
            <person name="Walker G.C."/>
            <person name="Griffitts J.S."/>
        </authorList>
    </citation>
    <scope>NUCLEOTIDE SEQUENCE</scope>
    <source>
        <strain evidence="1">USDA1963</strain>
        <plasmid evidence="1">pHRB800</plasmid>
    </source>
</reference>